<dbReference type="RefSeq" id="WP_068924468.1">
    <property type="nucleotide sequence ID" value="NZ_BMQP01000013.1"/>
</dbReference>
<keyword evidence="1" id="KW-1133">Transmembrane helix</keyword>
<keyword evidence="1" id="KW-0812">Transmembrane</keyword>
<organism evidence="2 3">
    <name type="scientific">Planobispora rosea</name>
    <dbReference type="NCBI Taxonomy" id="35762"/>
    <lineage>
        <taxon>Bacteria</taxon>
        <taxon>Bacillati</taxon>
        <taxon>Actinomycetota</taxon>
        <taxon>Actinomycetes</taxon>
        <taxon>Streptosporangiales</taxon>
        <taxon>Streptosporangiaceae</taxon>
        <taxon>Planobispora</taxon>
    </lineage>
</organism>
<evidence type="ECO:0000313" key="2">
    <source>
        <dbReference type="EMBL" id="GIH83279.1"/>
    </source>
</evidence>
<keyword evidence="1" id="KW-0472">Membrane</keyword>
<feature type="transmembrane region" description="Helical" evidence="1">
    <location>
        <begin position="153"/>
        <end position="172"/>
    </location>
</feature>
<dbReference type="Proteomes" id="UP000655044">
    <property type="component" value="Unassembled WGS sequence"/>
</dbReference>
<protein>
    <submittedName>
        <fullName evidence="2">Uncharacterized protein</fullName>
    </submittedName>
</protein>
<feature type="transmembrane region" description="Helical" evidence="1">
    <location>
        <begin position="121"/>
        <end position="141"/>
    </location>
</feature>
<reference evidence="2" key="1">
    <citation type="submission" date="2021-01" db="EMBL/GenBank/DDBJ databases">
        <title>Whole genome shotgun sequence of Planobispora rosea NBRC 15558.</title>
        <authorList>
            <person name="Komaki H."/>
            <person name="Tamura T."/>
        </authorList>
    </citation>
    <scope>NUCLEOTIDE SEQUENCE</scope>
    <source>
        <strain evidence="2">NBRC 15558</strain>
    </source>
</reference>
<gene>
    <name evidence="2" type="ORF">Pro02_16870</name>
</gene>
<name>A0A8J3RY03_PLARO</name>
<keyword evidence="3" id="KW-1185">Reference proteome</keyword>
<evidence type="ECO:0000256" key="1">
    <source>
        <dbReference type="SAM" id="Phobius"/>
    </source>
</evidence>
<evidence type="ECO:0000313" key="3">
    <source>
        <dbReference type="Proteomes" id="UP000655044"/>
    </source>
</evidence>
<proteinExistence type="predicted"/>
<dbReference type="EMBL" id="BOOI01000012">
    <property type="protein sequence ID" value="GIH83279.1"/>
    <property type="molecule type" value="Genomic_DNA"/>
</dbReference>
<feature type="transmembrane region" description="Helical" evidence="1">
    <location>
        <begin position="33"/>
        <end position="56"/>
    </location>
</feature>
<comment type="caution">
    <text evidence="2">The sequence shown here is derived from an EMBL/GenBank/DDBJ whole genome shotgun (WGS) entry which is preliminary data.</text>
</comment>
<feature type="transmembrane region" description="Helical" evidence="1">
    <location>
        <begin position="7"/>
        <end position="27"/>
    </location>
</feature>
<sequence length="278" mass="30131">MLKVARAALFAVLPVELLVAVLLVSGVSLPLPVIVAAETLVAAVFLLETAVAWRLFRAERRGGAGRRAALRATVHRLVPVKVRRIMEFELRSVLSLLQWAVRHRAGMSPGATAVPYWGGQATMWVMLMFAMVVETVGVEILLRALEVPDGVRITVLVLDVYGILYGLALAAACVTRPHVVSADELRVRYGVYLDLRIPRELISSVRTARNYNEPGMVSVRDGRLGVAVSSQTNVVVTLSEPVTVVRPLGESAEVTEVRFFAEAPAGVLAALQPLPSRL</sequence>
<accession>A0A8J3RY03</accession>
<dbReference type="AlphaFoldDB" id="A0A8J3RY03"/>